<feature type="binding site" evidence="18">
    <location>
        <position position="140"/>
    </location>
    <ligand>
        <name>UDP-N-acetyl-alpha-D-glucosamine</name>
        <dbReference type="ChEBI" id="CHEBI:57705"/>
    </ligand>
</feature>
<evidence type="ECO:0000256" key="16">
    <source>
        <dbReference type="ARBA" id="ARBA00048493"/>
    </source>
</evidence>
<comment type="similarity">
    <text evidence="2 18">In the C-terminal section; belongs to the transferase hexapeptide repeat family.</text>
</comment>
<dbReference type="Gene3D" id="3.90.550.10">
    <property type="entry name" value="Spore Coat Polysaccharide Biosynthesis Protein SpsA, Chain A"/>
    <property type="match status" value="1"/>
</dbReference>
<keyword evidence="7 18" id="KW-0479">Metal-binding</keyword>
<keyword evidence="6 18" id="KW-0548">Nucleotidyltransferase</keyword>
<dbReference type="CDD" id="cd03353">
    <property type="entry name" value="LbH_GlmU_C"/>
    <property type="match status" value="1"/>
</dbReference>
<dbReference type="NCBIfam" id="NF010934">
    <property type="entry name" value="PRK14354.1"/>
    <property type="match status" value="1"/>
</dbReference>
<keyword evidence="12 18" id="KW-0511">Multifunctional enzyme</keyword>
<feature type="binding site" evidence="18">
    <location>
        <position position="366"/>
    </location>
    <ligand>
        <name>UDP-N-acetyl-alpha-D-glucosamine</name>
        <dbReference type="ChEBI" id="CHEBI:57705"/>
    </ligand>
</feature>
<keyword evidence="9 18" id="KW-0460">Magnesium</keyword>
<evidence type="ECO:0000313" key="22">
    <source>
        <dbReference type="Proteomes" id="UP000430670"/>
    </source>
</evidence>
<dbReference type="UniPathway" id="UPA00113">
    <property type="reaction ID" value="UER00532"/>
</dbReference>
<dbReference type="InterPro" id="IPR011004">
    <property type="entry name" value="Trimer_LpxA-like_sf"/>
</dbReference>
<evidence type="ECO:0000256" key="17">
    <source>
        <dbReference type="ARBA" id="ARBA00049628"/>
    </source>
</evidence>
<evidence type="ECO:0000256" key="10">
    <source>
        <dbReference type="ARBA" id="ARBA00022960"/>
    </source>
</evidence>
<feature type="binding site" evidence="18">
    <location>
        <position position="103"/>
    </location>
    <ligand>
        <name>Mg(2+)</name>
        <dbReference type="ChEBI" id="CHEBI:18420"/>
    </ligand>
</feature>
<evidence type="ECO:0000256" key="3">
    <source>
        <dbReference type="ARBA" id="ARBA00007947"/>
    </source>
</evidence>
<evidence type="ECO:0000256" key="1">
    <source>
        <dbReference type="ARBA" id="ARBA00004496"/>
    </source>
</evidence>
<dbReference type="SUPFAM" id="SSF51161">
    <property type="entry name" value="Trimeric LpxA-like enzymes"/>
    <property type="match status" value="1"/>
</dbReference>
<evidence type="ECO:0000313" key="21">
    <source>
        <dbReference type="EMBL" id="MTV48459.1"/>
    </source>
</evidence>
<comment type="caution">
    <text evidence="18">Lacks conserved residue(s) required for the propagation of feature annotation.</text>
</comment>
<evidence type="ECO:0000256" key="2">
    <source>
        <dbReference type="ARBA" id="ARBA00007707"/>
    </source>
</evidence>
<dbReference type="InterPro" id="IPR056729">
    <property type="entry name" value="GMPPB_C"/>
</dbReference>
<dbReference type="InterPro" id="IPR025877">
    <property type="entry name" value="MobA-like_NTP_Trfase"/>
</dbReference>
<dbReference type="AlphaFoldDB" id="A0A6I3SHU8"/>
<dbReference type="GO" id="GO:0071555">
    <property type="term" value="P:cell wall organization"/>
    <property type="evidence" value="ECO:0007669"/>
    <property type="project" value="UniProtKB-KW"/>
</dbReference>
<dbReference type="Pfam" id="PF00132">
    <property type="entry name" value="Hexapep"/>
    <property type="match status" value="1"/>
</dbReference>
<keyword evidence="14 18" id="KW-0961">Cell wall biogenesis/degradation</keyword>
<dbReference type="GO" id="GO:0005737">
    <property type="term" value="C:cytoplasm"/>
    <property type="evidence" value="ECO:0007669"/>
    <property type="project" value="UniProtKB-SubCell"/>
</dbReference>
<dbReference type="GO" id="GO:0006048">
    <property type="term" value="P:UDP-N-acetylglucosamine biosynthetic process"/>
    <property type="evidence" value="ECO:0007669"/>
    <property type="project" value="UniProtKB-UniPathway"/>
</dbReference>
<feature type="active site" description="Proton acceptor" evidence="18">
    <location>
        <position position="363"/>
    </location>
</feature>
<name>A0A6I3SHU8_HELMO</name>
<feature type="region of interest" description="N-acetyltransferase" evidence="18">
    <location>
        <begin position="252"/>
        <end position="460"/>
    </location>
</feature>
<evidence type="ECO:0000256" key="18">
    <source>
        <dbReference type="HAMAP-Rule" id="MF_01631"/>
    </source>
</evidence>
<organism evidence="21 22">
    <name type="scientific">Heliobacterium mobile</name>
    <name type="common">Heliobacillus mobilis</name>
    <dbReference type="NCBI Taxonomy" id="28064"/>
    <lineage>
        <taxon>Bacteria</taxon>
        <taxon>Bacillati</taxon>
        <taxon>Bacillota</taxon>
        <taxon>Clostridia</taxon>
        <taxon>Eubacteriales</taxon>
        <taxon>Heliobacteriaceae</taxon>
        <taxon>Heliobacterium</taxon>
    </lineage>
</organism>
<dbReference type="InterPro" id="IPR005882">
    <property type="entry name" value="Bifunctional_GlmU"/>
</dbReference>
<feature type="region of interest" description="Linker" evidence="18">
    <location>
        <begin position="231"/>
        <end position="251"/>
    </location>
</feature>
<reference evidence="21 22" key="1">
    <citation type="submission" date="2019-11" db="EMBL/GenBank/DDBJ databases">
        <title>Whole-genome sequence of a the green, strictly anaerobic photosynthetic bacterium Heliobacillus mobilis DSM 6151.</title>
        <authorList>
            <person name="Kyndt J.A."/>
            <person name="Meyer T.E."/>
        </authorList>
    </citation>
    <scope>NUCLEOTIDE SEQUENCE [LARGE SCALE GENOMIC DNA]</scope>
    <source>
        <strain evidence="21 22">DSM 6151</strain>
    </source>
</reference>
<feature type="binding site" evidence="18">
    <location>
        <begin position="78"/>
        <end position="79"/>
    </location>
    <ligand>
        <name>UDP-N-acetyl-alpha-D-glucosamine</name>
        <dbReference type="ChEBI" id="CHEBI:57705"/>
    </ligand>
</feature>
<evidence type="ECO:0000256" key="8">
    <source>
        <dbReference type="ARBA" id="ARBA00022737"/>
    </source>
</evidence>
<dbReference type="PANTHER" id="PTHR43584">
    <property type="entry name" value="NUCLEOTIDYL TRANSFERASE"/>
    <property type="match status" value="1"/>
</dbReference>
<dbReference type="GO" id="GO:0009245">
    <property type="term" value="P:lipid A biosynthetic process"/>
    <property type="evidence" value="ECO:0007669"/>
    <property type="project" value="UniProtKB-UniRule"/>
</dbReference>
<dbReference type="GO" id="GO:0003977">
    <property type="term" value="F:UDP-N-acetylglucosamine diphosphorylase activity"/>
    <property type="evidence" value="ECO:0007669"/>
    <property type="project" value="UniProtKB-UniRule"/>
</dbReference>
<feature type="binding site" evidence="18">
    <location>
        <position position="405"/>
    </location>
    <ligand>
        <name>acetyl-CoA</name>
        <dbReference type="ChEBI" id="CHEBI:57288"/>
    </ligand>
</feature>
<keyword evidence="4 18" id="KW-0963">Cytoplasm</keyword>
<feature type="binding site" evidence="18">
    <location>
        <position position="440"/>
    </location>
    <ligand>
        <name>acetyl-CoA</name>
        <dbReference type="ChEBI" id="CHEBI:57288"/>
    </ligand>
</feature>
<dbReference type="Pfam" id="PF12804">
    <property type="entry name" value="NTP_transf_3"/>
    <property type="match status" value="1"/>
</dbReference>
<evidence type="ECO:0000256" key="12">
    <source>
        <dbReference type="ARBA" id="ARBA00023268"/>
    </source>
</evidence>
<evidence type="ECO:0000256" key="14">
    <source>
        <dbReference type="ARBA" id="ARBA00023316"/>
    </source>
</evidence>
<evidence type="ECO:0000256" key="11">
    <source>
        <dbReference type="ARBA" id="ARBA00022984"/>
    </source>
</evidence>
<dbReference type="InterPro" id="IPR029044">
    <property type="entry name" value="Nucleotide-diphossugar_trans"/>
</dbReference>
<dbReference type="Proteomes" id="UP000430670">
    <property type="component" value="Unassembled WGS sequence"/>
</dbReference>
<comment type="catalytic activity">
    <reaction evidence="15 18">
        <text>alpha-D-glucosamine 1-phosphate + acetyl-CoA = N-acetyl-alpha-D-glucosamine 1-phosphate + CoA + H(+)</text>
        <dbReference type="Rhea" id="RHEA:13725"/>
        <dbReference type="ChEBI" id="CHEBI:15378"/>
        <dbReference type="ChEBI" id="CHEBI:57287"/>
        <dbReference type="ChEBI" id="CHEBI:57288"/>
        <dbReference type="ChEBI" id="CHEBI:57776"/>
        <dbReference type="ChEBI" id="CHEBI:58516"/>
        <dbReference type="EC" id="2.3.1.157"/>
    </reaction>
</comment>
<comment type="pathway">
    <text evidence="18">Nucleotide-sugar biosynthesis; UDP-N-acetyl-alpha-D-glucosamine biosynthesis; UDP-N-acetyl-alpha-D-glucosamine from N-acetyl-alpha-D-glucosamine 1-phosphate: step 1/1.</text>
</comment>
<accession>A0A6I3SHU8</accession>
<dbReference type="Gene3D" id="2.160.10.10">
    <property type="entry name" value="Hexapeptide repeat proteins"/>
    <property type="match status" value="1"/>
</dbReference>
<comment type="catalytic activity">
    <reaction evidence="16 18">
        <text>N-acetyl-alpha-D-glucosamine 1-phosphate + UTP + H(+) = UDP-N-acetyl-alpha-D-glucosamine + diphosphate</text>
        <dbReference type="Rhea" id="RHEA:13509"/>
        <dbReference type="ChEBI" id="CHEBI:15378"/>
        <dbReference type="ChEBI" id="CHEBI:33019"/>
        <dbReference type="ChEBI" id="CHEBI:46398"/>
        <dbReference type="ChEBI" id="CHEBI:57705"/>
        <dbReference type="ChEBI" id="CHEBI:57776"/>
        <dbReference type="EC" id="2.7.7.23"/>
    </reaction>
</comment>
<evidence type="ECO:0000256" key="6">
    <source>
        <dbReference type="ARBA" id="ARBA00022695"/>
    </source>
</evidence>
<comment type="pathway">
    <text evidence="18">Nucleotide-sugar biosynthesis; UDP-N-acetyl-alpha-D-glucosamine biosynthesis; N-acetyl-alpha-D-glucosamine 1-phosphate from alpha-D-glucosamine 6-phosphate (route II): step 2/2.</text>
</comment>
<feature type="binding site" evidence="18">
    <location>
        <position position="380"/>
    </location>
    <ligand>
        <name>acetyl-CoA</name>
        <dbReference type="ChEBI" id="CHEBI:57288"/>
    </ligand>
</feature>
<keyword evidence="5 18" id="KW-0808">Transferase</keyword>
<feature type="binding site" evidence="18">
    <location>
        <position position="377"/>
    </location>
    <ligand>
        <name>UDP-N-acetyl-alpha-D-glucosamine</name>
        <dbReference type="ChEBI" id="CHEBI:57705"/>
    </ligand>
</feature>
<keyword evidence="11 18" id="KW-0573">Peptidoglycan synthesis</keyword>
<comment type="cofactor">
    <cofactor evidence="18">
        <name>Mg(2+)</name>
        <dbReference type="ChEBI" id="CHEBI:18420"/>
    </cofactor>
    <text evidence="18">Binds 1 Mg(2+) ion per subunit.</text>
</comment>
<dbReference type="GO" id="GO:0019134">
    <property type="term" value="F:glucosamine-1-phosphate N-acetyltransferase activity"/>
    <property type="evidence" value="ECO:0007669"/>
    <property type="project" value="UniProtKB-UniRule"/>
</dbReference>
<feature type="binding site" evidence="18">
    <location>
        <position position="228"/>
    </location>
    <ligand>
        <name>UDP-N-acetyl-alpha-D-glucosamine</name>
        <dbReference type="ChEBI" id="CHEBI:57705"/>
    </ligand>
</feature>
<dbReference type="EMBL" id="WNKU01000004">
    <property type="protein sequence ID" value="MTV48459.1"/>
    <property type="molecule type" value="Genomic_DNA"/>
</dbReference>
<feature type="domain" description="MobA-like NTP transferase" evidence="19">
    <location>
        <begin position="6"/>
        <end position="131"/>
    </location>
</feature>
<feature type="binding site" evidence="18">
    <location>
        <position position="423"/>
    </location>
    <ligand>
        <name>acetyl-CoA</name>
        <dbReference type="ChEBI" id="CHEBI:57288"/>
    </ligand>
</feature>
<sequence>MHMRTAVVLAAGKGTRMKSRRPKVLHEVAGRPMVHHVLEALAACDVTQPVLVIGHGGDQVQACLGNRAVYAWQQEQLGTGHAVMMARPLISEQVQTVMVVCGDTPLLTGSTLAALWQTHEEKGAMATVLTALLDEPTGYGRIIRDENGNVAAIVEEKDASEPQKAIREINSGTYCFDRAALFSALDEITPANAQGEYYLTDVLAIFRQRGGFVSAYRIDDNQEIVGINSRQQLAEAEAVLQNRLRRKWMEAGVTMIDPASVWLNAEVKIGSDTIIYPNTIVEGDTVIGEGCIIGPDTRVRDSRIGNNGVVQNSIVLESELGNDCSVGPFAYLRPGTVLSDEVKVGDFVEIKKSVIGQGSKVPHLSYVGDATVGTGVNIGAGTITCNYDGEKKHSTTIQDGAFIGSNTNLVAPVVVGAGALVGAGSTISKDVPAGALAVERAHLKVKEGYRSGHKQKKSSD</sequence>
<evidence type="ECO:0000256" key="7">
    <source>
        <dbReference type="ARBA" id="ARBA00022723"/>
    </source>
</evidence>
<feature type="binding site" evidence="18">
    <location>
        <position position="333"/>
    </location>
    <ligand>
        <name>UDP-N-acetyl-alpha-D-glucosamine</name>
        <dbReference type="ChEBI" id="CHEBI:57705"/>
    </ligand>
</feature>
<dbReference type="CDD" id="cd02540">
    <property type="entry name" value="GT2_GlmU_N_bac"/>
    <property type="match status" value="1"/>
</dbReference>
<evidence type="ECO:0000259" key="20">
    <source>
        <dbReference type="Pfam" id="PF25087"/>
    </source>
</evidence>
<evidence type="ECO:0000256" key="13">
    <source>
        <dbReference type="ARBA" id="ARBA00023315"/>
    </source>
</evidence>
<dbReference type="InterPro" id="IPR001451">
    <property type="entry name" value="Hexapep"/>
</dbReference>
<evidence type="ECO:0000256" key="4">
    <source>
        <dbReference type="ARBA" id="ARBA00022490"/>
    </source>
</evidence>
<keyword evidence="13 18" id="KW-0012">Acyltransferase</keyword>
<evidence type="ECO:0000256" key="9">
    <source>
        <dbReference type="ARBA" id="ARBA00022842"/>
    </source>
</evidence>
<feature type="binding site" evidence="18">
    <location>
        <position position="73"/>
    </location>
    <ligand>
        <name>UDP-N-acetyl-alpha-D-glucosamine</name>
        <dbReference type="ChEBI" id="CHEBI:57705"/>
    </ligand>
</feature>
<comment type="caution">
    <text evidence="21">The sequence shown here is derived from an EMBL/GenBank/DDBJ whole genome shotgun (WGS) entry which is preliminary data.</text>
</comment>
<dbReference type="PANTHER" id="PTHR43584:SF3">
    <property type="entry name" value="BIFUNCTIONAL PROTEIN GLMU"/>
    <property type="match status" value="1"/>
</dbReference>
<feature type="domain" description="Mannose-1-phosphate guanyltransferase C-terminal" evidence="20">
    <location>
        <begin position="266"/>
        <end position="355"/>
    </location>
</feature>
<dbReference type="Pfam" id="PF25087">
    <property type="entry name" value="GMPPB_C"/>
    <property type="match status" value="1"/>
</dbReference>
<gene>
    <name evidence="18 21" type="primary">glmU</name>
    <name evidence="21" type="ORF">GJ688_05605</name>
</gene>
<dbReference type="GO" id="GO:0000902">
    <property type="term" value="P:cell morphogenesis"/>
    <property type="evidence" value="ECO:0007669"/>
    <property type="project" value="UniProtKB-UniRule"/>
</dbReference>
<dbReference type="OrthoDB" id="9775031at2"/>
<dbReference type="UniPathway" id="UPA00973"/>
<dbReference type="SUPFAM" id="SSF53448">
    <property type="entry name" value="Nucleotide-diphospho-sugar transferases"/>
    <property type="match status" value="1"/>
</dbReference>
<evidence type="ECO:0000256" key="15">
    <source>
        <dbReference type="ARBA" id="ARBA00048247"/>
    </source>
</evidence>
<keyword evidence="8 18" id="KW-0677">Repeat</keyword>
<dbReference type="GO" id="GO:0016020">
    <property type="term" value="C:membrane"/>
    <property type="evidence" value="ECO:0007669"/>
    <property type="project" value="GOC"/>
</dbReference>
<feature type="binding site" evidence="18">
    <location>
        <position position="228"/>
    </location>
    <ligand>
        <name>Mg(2+)</name>
        <dbReference type="ChEBI" id="CHEBI:18420"/>
    </ligand>
</feature>
<dbReference type="InterPro" id="IPR038009">
    <property type="entry name" value="GlmU_C_LbH"/>
</dbReference>
<dbReference type="InterPro" id="IPR018357">
    <property type="entry name" value="Hexapep_transf_CS"/>
</dbReference>
<dbReference type="InterPro" id="IPR050065">
    <property type="entry name" value="GlmU-like"/>
</dbReference>
<evidence type="ECO:0000259" key="19">
    <source>
        <dbReference type="Pfam" id="PF12804"/>
    </source>
</evidence>
<feature type="binding site" evidence="18">
    <location>
        <position position="155"/>
    </location>
    <ligand>
        <name>UDP-N-acetyl-alpha-D-glucosamine</name>
        <dbReference type="ChEBI" id="CHEBI:57705"/>
    </ligand>
</feature>
<evidence type="ECO:0000256" key="5">
    <source>
        <dbReference type="ARBA" id="ARBA00022679"/>
    </source>
</evidence>
<comment type="pathway">
    <text evidence="18">Bacterial outer membrane biogenesis; LPS lipid A biosynthesis.</text>
</comment>
<feature type="binding site" evidence="18">
    <location>
        <position position="170"/>
    </location>
    <ligand>
        <name>UDP-N-acetyl-alpha-D-glucosamine</name>
        <dbReference type="ChEBI" id="CHEBI:57705"/>
    </ligand>
</feature>
<keyword evidence="10 18" id="KW-0133">Cell shape</keyword>
<feature type="binding site" evidence="18">
    <location>
        <begin position="386"/>
        <end position="387"/>
    </location>
    <ligand>
        <name>acetyl-CoA</name>
        <dbReference type="ChEBI" id="CHEBI:57288"/>
    </ligand>
</feature>
<dbReference type="HAMAP" id="MF_01631">
    <property type="entry name" value="GlmU"/>
    <property type="match status" value="1"/>
</dbReference>
<feature type="binding site" evidence="18">
    <location>
        <position position="351"/>
    </location>
    <ligand>
        <name>UDP-N-acetyl-alpha-D-glucosamine</name>
        <dbReference type="ChEBI" id="CHEBI:57705"/>
    </ligand>
</feature>
<comment type="subcellular location">
    <subcellularLocation>
        <location evidence="1 18">Cytoplasm</location>
    </subcellularLocation>
</comment>
<protein>
    <recommendedName>
        <fullName evidence="18">Bifunctional protein GlmU</fullName>
    </recommendedName>
    <domain>
        <recommendedName>
            <fullName evidence="18">UDP-N-acetylglucosamine pyrophosphorylase</fullName>
            <ecNumber evidence="18">2.7.7.23</ecNumber>
        </recommendedName>
        <alternativeName>
            <fullName evidence="18">N-acetylglucosamine-1-phosphate uridyltransferase</fullName>
        </alternativeName>
    </domain>
    <domain>
        <recommendedName>
            <fullName evidence="18">Glucosamine-1-phosphate N-acetyltransferase</fullName>
            <ecNumber evidence="18">2.3.1.157</ecNumber>
        </recommendedName>
    </domain>
</protein>
<dbReference type="NCBIfam" id="TIGR01173">
    <property type="entry name" value="glmU"/>
    <property type="match status" value="1"/>
</dbReference>
<proteinExistence type="inferred from homology"/>
<dbReference type="GO" id="GO:0008360">
    <property type="term" value="P:regulation of cell shape"/>
    <property type="evidence" value="ECO:0007669"/>
    <property type="project" value="UniProtKB-KW"/>
</dbReference>
<comment type="function">
    <text evidence="17 18">Catalyzes the last two sequential reactions in the de novo biosynthetic pathway for UDP-N-acetylglucosamine (UDP-GlcNAc). The C-terminal domain catalyzes the transfer of acetyl group from acetyl coenzyme A to glucosamine-1-phosphate (GlcN-1-P) to produce N-acetylglucosamine-1-phosphate (GlcNAc-1-P), which is converted into UDP-GlcNAc by the transfer of uridine 5-monophosphate (from uridine 5-triphosphate), a reaction catalyzed by the N-terminal domain.</text>
</comment>
<dbReference type="EC" id="2.3.1.157" evidence="18"/>
<dbReference type="GO" id="GO:0000287">
    <property type="term" value="F:magnesium ion binding"/>
    <property type="evidence" value="ECO:0007669"/>
    <property type="project" value="UniProtKB-UniRule"/>
</dbReference>
<feature type="binding site" evidence="18">
    <location>
        <begin position="9"/>
        <end position="12"/>
    </location>
    <ligand>
        <name>UDP-N-acetyl-alpha-D-glucosamine</name>
        <dbReference type="ChEBI" id="CHEBI:57705"/>
    </ligand>
</feature>
<dbReference type="RefSeq" id="WP_155475561.1">
    <property type="nucleotide sequence ID" value="NZ_WNKU01000004.1"/>
</dbReference>
<dbReference type="PROSITE" id="PS00101">
    <property type="entry name" value="HEXAPEP_TRANSFERASES"/>
    <property type="match status" value="1"/>
</dbReference>
<comment type="similarity">
    <text evidence="3 18">In the N-terminal section; belongs to the N-acetylglucosamine-1-phosphate uridyltransferase family.</text>
</comment>
<comment type="subunit">
    <text evidence="18">Homotrimer.</text>
</comment>
<feature type="region of interest" description="Pyrophosphorylase" evidence="18">
    <location>
        <begin position="1"/>
        <end position="230"/>
    </location>
</feature>
<dbReference type="GO" id="GO:0009252">
    <property type="term" value="P:peptidoglycan biosynthetic process"/>
    <property type="evidence" value="ECO:0007669"/>
    <property type="project" value="UniProtKB-UniRule"/>
</dbReference>
<keyword evidence="22" id="KW-1185">Reference proteome</keyword>
<feature type="binding site" evidence="18">
    <location>
        <position position="23"/>
    </location>
    <ligand>
        <name>UDP-N-acetyl-alpha-D-glucosamine</name>
        <dbReference type="ChEBI" id="CHEBI:57705"/>
    </ligand>
</feature>
<dbReference type="EC" id="2.7.7.23" evidence="18"/>